<dbReference type="Proteomes" id="UP001195965">
    <property type="component" value="Chromosome"/>
</dbReference>
<gene>
    <name evidence="1" type="ORF">HHS34_006620</name>
</gene>
<dbReference type="EMBL" id="CP127526">
    <property type="protein sequence ID" value="XRI74864.1"/>
    <property type="molecule type" value="Genomic_DNA"/>
</dbReference>
<name>A0ACD5HJC3_9PROT</name>
<organism evidence="1 2">
    <name type="scientific">Acidithiobacillus montserratensis</name>
    <dbReference type="NCBI Taxonomy" id="2729135"/>
    <lineage>
        <taxon>Bacteria</taxon>
        <taxon>Pseudomonadati</taxon>
        <taxon>Pseudomonadota</taxon>
        <taxon>Acidithiobacillia</taxon>
        <taxon>Acidithiobacillales</taxon>
        <taxon>Acidithiobacillaceae</taxon>
        <taxon>Acidithiobacillus</taxon>
    </lineage>
</organism>
<reference evidence="1 2" key="1">
    <citation type="journal article" date="2021" name="ISME J.">
        <title>Genomic evolution of the class Acidithiobacillia: deep-branching Proteobacteria living in extreme acidic conditions.</title>
        <authorList>
            <person name="Moya-Beltran A."/>
            <person name="Beard S."/>
            <person name="Rojas-Villalobos C."/>
            <person name="Issotta F."/>
            <person name="Gallardo Y."/>
            <person name="Ulloa R."/>
            <person name="Giaveno A."/>
            <person name="Degli Esposti M."/>
            <person name="Johnson D.B."/>
            <person name="Quatrini R."/>
        </authorList>
    </citation>
    <scope>NUCLEOTIDE SEQUENCE [LARGE SCALE GENOMIC DNA]</scope>
    <source>
        <strain evidence="1 2">GG1-14</strain>
    </source>
</reference>
<protein>
    <submittedName>
        <fullName evidence="1">BrnT family toxin</fullName>
    </submittedName>
</protein>
<accession>A0ACD5HJC3</accession>
<proteinExistence type="predicted"/>
<keyword evidence="2" id="KW-1185">Reference proteome</keyword>
<evidence type="ECO:0000313" key="1">
    <source>
        <dbReference type="EMBL" id="XRI74864.1"/>
    </source>
</evidence>
<evidence type="ECO:0000313" key="2">
    <source>
        <dbReference type="Proteomes" id="UP001195965"/>
    </source>
</evidence>
<sequence>MDIWAAKVAGFDWDQGNSRKNVEKHDVSQSEAEAVFFNEPLLVLQDAKHSHAEIRYHALGKTDDARLLHITFTLRQSGTMIRVISARDMHRKERTIYEQSEKDA</sequence>